<dbReference type="Pfam" id="PF04205">
    <property type="entry name" value="FMN_bind"/>
    <property type="match status" value="1"/>
</dbReference>
<protein>
    <recommendedName>
        <fullName evidence="6">Ion-translocating oxidoreductase complex subunit G</fullName>
        <ecNumber evidence="6">7.-.-.-</ecNumber>
    </recommendedName>
    <alternativeName>
        <fullName evidence="6">Rnf electron transport complex subunit G</fullName>
    </alternativeName>
</protein>
<evidence type="ECO:0000256" key="2">
    <source>
        <dbReference type="ARBA" id="ARBA00022553"/>
    </source>
</evidence>
<comment type="subunit">
    <text evidence="6">The complex is composed of six subunits: RnfA, RnfB, RnfC, RnfD, RnfE and RnfG.</text>
</comment>
<accession>A0A809QYW3</accession>
<dbReference type="KEGG" id="ddz:DSYM_13120"/>
<dbReference type="Proteomes" id="UP000662914">
    <property type="component" value="Chromosome"/>
</dbReference>
<comment type="function">
    <text evidence="6">Part of a membrane-bound complex that couples electron transfer with translocation of ions across the membrane.</text>
</comment>
<dbReference type="GO" id="GO:0005886">
    <property type="term" value="C:plasma membrane"/>
    <property type="evidence" value="ECO:0007669"/>
    <property type="project" value="UniProtKB-SubCell"/>
</dbReference>
<evidence type="ECO:0000256" key="1">
    <source>
        <dbReference type="ARBA" id="ARBA00022448"/>
    </source>
</evidence>
<keyword evidence="6" id="KW-1133">Transmembrane helix</keyword>
<evidence type="ECO:0000256" key="5">
    <source>
        <dbReference type="ARBA" id="ARBA00022982"/>
    </source>
</evidence>
<reference evidence="8" key="1">
    <citation type="journal article" name="DNA Res.">
        <title>The physiological potential of anammox bacteria as revealed by their core genome structure.</title>
        <authorList>
            <person name="Okubo T."/>
            <person name="Toyoda A."/>
            <person name="Fukuhara K."/>
            <person name="Uchiyama I."/>
            <person name="Harigaya Y."/>
            <person name="Kuroiwa M."/>
            <person name="Suzuki T."/>
            <person name="Murakami Y."/>
            <person name="Suwa Y."/>
            <person name="Takami H."/>
        </authorList>
    </citation>
    <scope>NUCLEOTIDE SEQUENCE</scope>
    <source>
        <strain evidence="8">317325-3</strain>
    </source>
</reference>
<dbReference type="PANTHER" id="PTHR36118:SF1">
    <property type="entry name" value="ION-TRANSLOCATING OXIDOREDUCTASE COMPLEX SUBUNIT G"/>
    <property type="match status" value="1"/>
</dbReference>
<evidence type="ECO:0000256" key="4">
    <source>
        <dbReference type="ARBA" id="ARBA00022643"/>
    </source>
</evidence>
<dbReference type="EMBL" id="AP021857">
    <property type="protein sequence ID" value="BBO20613.1"/>
    <property type="molecule type" value="Genomic_DNA"/>
</dbReference>
<dbReference type="NCBIfam" id="TIGR01947">
    <property type="entry name" value="rnfG"/>
    <property type="match status" value="1"/>
</dbReference>
<dbReference type="InterPro" id="IPR007329">
    <property type="entry name" value="FMN-bd"/>
</dbReference>
<dbReference type="PANTHER" id="PTHR36118">
    <property type="entry name" value="ION-TRANSLOCATING OXIDOREDUCTASE COMPLEX SUBUNIT G"/>
    <property type="match status" value="1"/>
</dbReference>
<sequence>MGGRLMTEQNAARVSLRTAAILTAFTLIFTTLMAATYRATKPAIDASAEAEKMKLVNEVLPEALYDNAPLADYVVVAPRAELGLAAQDDPVRLLRARKGDAPAAVVFEAVAPDGYGGRIRLILAVGADERLLGVRVVSHKETPGLGDYIDPKKDRNKAAPWIRQFDATGFGQVAATDWKVKKDGGRFDARAGATISARAVTGAVRRALQFAVDQRDKLYALPAQSTLEEQGKP</sequence>
<keyword evidence="3 6" id="KW-0285">Flavoprotein</keyword>
<comment type="subcellular location">
    <subcellularLocation>
        <location evidence="6">Cell inner membrane</location>
        <topology evidence="6">Single-pass membrane protein</topology>
    </subcellularLocation>
</comment>
<dbReference type="InterPro" id="IPR010209">
    <property type="entry name" value="Ion_transpt_RnfG/RsxG"/>
</dbReference>
<keyword evidence="2 6" id="KW-0597">Phosphoprotein</keyword>
<keyword evidence="4 6" id="KW-0288">FMN</keyword>
<keyword evidence="6" id="KW-0812">Transmembrane</keyword>
<evidence type="ECO:0000256" key="6">
    <source>
        <dbReference type="HAMAP-Rule" id="MF_00479"/>
    </source>
</evidence>
<feature type="modified residue" description="FMN phosphoryl threonine" evidence="6">
    <location>
        <position position="194"/>
    </location>
</feature>
<dbReference type="HAMAP" id="MF_00479">
    <property type="entry name" value="RsxG_RnfG"/>
    <property type="match status" value="1"/>
</dbReference>
<dbReference type="AlphaFoldDB" id="A0A809QYW3"/>
<feature type="domain" description="FMN-binding" evidence="7">
    <location>
        <begin position="114"/>
        <end position="211"/>
    </location>
</feature>
<evidence type="ECO:0000256" key="3">
    <source>
        <dbReference type="ARBA" id="ARBA00022630"/>
    </source>
</evidence>
<keyword evidence="5 6" id="KW-0249">Electron transport</keyword>
<keyword evidence="6" id="KW-0472">Membrane</keyword>
<dbReference type="PIRSF" id="PIRSF006091">
    <property type="entry name" value="E_trnsport_RnfG"/>
    <property type="match status" value="1"/>
</dbReference>
<proteinExistence type="inferred from homology"/>
<dbReference type="GO" id="GO:0022900">
    <property type="term" value="P:electron transport chain"/>
    <property type="evidence" value="ECO:0007669"/>
    <property type="project" value="UniProtKB-UniRule"/>
</dbReference>
<evidence type="ECO:0000313" key="8">
    <source>
        <dbReference type="EMBL" id="BBO20613.1"/>
    </source>
</evidence>
<keyword evidence="6" id="KW-1003">Cell membrane</keyword>
<dbReference type="GO" id="GO:0010181">
    <property type="term" value="F:FMN binding"/>
    <property type="evidence" value="ECO:0007669"/>
    <property type="project" value="InterPro"/>
</dbReference>
<dbReference type="GO" id="GO:0009055">
    <property type="term" value="F:electron transfer activity"/>
    <property type="evidence" value="ECO:0007669"/>
    <property type="project" value="InterPro"/>
</dbReference>
<name>A0A809QYW3_9PROT</name>
<keyword evidence="6" id="KW-1278">Translocase</keyword>
<dbReference type="SMART" id="SM00900">
    <property type="entry name" value="FMN_bind"/>
    <property type="match status" value="1"/>
</dbReference>
<keyword evidence="1 6" id="KW-0813">Transport</keyword>
<evidence type="ECO:0000313" key="9">
    <source>
        <dbReference type="Proteomes" id="UP000662914"/>
    </source>
</evidence>
<comment type="similarity">
    <text evidence="6">Belongs to the RnfG family.</text>
</comment>
<organism evidence="8 9">
    <name type="scientific">Candidatus Desulfobacillus denitrificans</name>
    <dbReference type="NCBI Taxonomy" id="2608985"/>
    <lineage>
        <taxon>Bacteria</taxon>
        <taxon>Pseudomonadati</taxon>
        <taxon>Pseudomonadota</taxon>
        <taxon>Betaproteobacteria</taxon>
        <taxon>Candidatus Desulfobacillus</taxon>
    </lineage>
</organism>
<dbReference type="EC" id="7.-.-.-" evidence="6"/>
<comment type="cofactor">
    <cofactor evidence="6">
        <name>FMN</name>
        <dbReference type="ChEBI" id="CHEBI:58210"/>
    </cofactor>
</comment>
<gene>
    <name evidence="6" type="primary">rnfG</name>
    <name evidence="8" type="ORF">DSYM_13120</name>
</gene>
<evidence type="ECO:0000259" key="7">
    <source>
        <dbReference type="SMART" id="SM00900"/>
    </source>
</evidence>
<keyword evidence="6" id="KW-0997">Cell inner membrane</keyword>